<dbReference type="InterPro" id="IPR004090">
    <property type="entry name" value="Chemotax_Me-accpt_rcpt"/>
</dbReference>
<dbReference type="InterPro" id="IPR051310">
    <property type="entry name" value="MCP_chemotaxis"/>
</dbReference>
<keyword evidence="5" id="KW-0812">Transmembrane</keyword>
<keyword evidence="2" id="KW-0488">Methylation</keyword>
<evidence type="ECO:0000259" key="7">
    <source>
        <dbReference type="PROSITE" id="PS50885"/>
    </source>
</evidence>
<evidence type="ECO:0000313" key="8">
    <source>
        <dbReference type="EMBL" id="MQA40686.1"/>
    </source>
</evidence>
<sequence>MRIANLSIGVRLGAGYSILLVLLGAVALLGTAGMRSSNAALHHIVAENVHKMDLLDDMETSVHIVARVERTIALLDDEATARVEHVKIDQAQARYEAAFAALQDMPLDAAGRDFLARIRQHQAAATPLNERFMALAKMDKAAAVALLLKECGPETARWQAALAEFVSLEEEKNQRDEAEAATAYHDAMLWMLVLTAGAILFGSLMAWYSTHSITGPIRAAVKVAQTVATGDLSSRIDVVSGDETGQLLQALKNMNDSLVDIVGRVRGGTDAIAAASSQIAHGNLDLSARTERQASALEETASSMEELTRAVRQNAGNAQQANALAIQACDVAARGGAMVARVVTTMETINASSSKITDIIGVIDAIAFQTNILALNAAVEAARAGEQGRGFAVVAAEVRSLAQRSAAAAKEIKVLIDDSVAQVSVGTDLAGQAGATVREVVVSIEDVAAIMGRIAVASQEQTAGIGQINQSVTQIDEVTQQNAALVEEIAAAAGALQDQADALVGVVSAFDLGQPVMEDTAPVARAARRPPALRLIAAPPHAVGGGC</sequence>
<evidence type="ECO:0000256" key="4">
    <source>
        <dbReference type="PROSITE-ProRule" id="PRU00284"/>
    </source>
</evidence>
<dbReference type="Pfam" id="PF00672">
    <property type="entry name" value="HAMP"/>
    <property type="match status" value="1"/>
</dbReference>
<dbReference type="GO" id="GO:0005886">
    <property type="term" value="C:plasma membrane"/>
    <property type="evidence" value="ECO:0007669"/>
    <property type="project" value="TreeGrafter"/>
</dbReference>
<gene>
    <name evidence="8" type="ORF">GEV02_21275</name>
</gene>
<comment type="subcellular location">
    <subcellularLocation>
        <location evidence="1">Membrane</location>
    </subcellularLocation>
</comment>
<dbReference type="GO" id="GO:0004888">
    <property type="term" value="F:transmembrane signaling receptor activity"/>
    <property type="evidence" value="ECO:0007669"/>
    <property type="project" value="InterPro"/>
</dbReference>
<proteinExistence type="inferred from homology"/>
<dbReference type="CDD" id="cd11386">
    <property type="entry name" value="MCP_signal"/>
    <property type="match status" value="1"/>
</dbReference>
<evidence type="ECO:0000256" key="5">
    <source>
        <dbReference type="SAM" id="Phobius"/>
    </source>
</evidence>
<dbReference type="Pfam" id="PF00015">
    <property type="entry name" value="MCPsignal"/>
    <property type="match status" value="1"/>
</dbReference>
<keyword evidence="5" id="KW-0472">Membrane</keyword>
<dbReference type="PROSITE" id="PS50111">
    <property type="entry name" value="CHEMOTAXIS_TRANSDUC_2"/>
    <property type="match status" value="1"/>
</dbReference>
<keyword evidence="5" id="KW-1133">Transmembrane helix</keyword>
<dbReference type="SMART" id="SM00283">
    <property type="entry name" value="MA"/>
    <property type="match status" value="1"/>
</dbReference>
<dbReference type="InterPro" id="IPR047347">
    <property type="entry name" value="YvaQ-like_sensor"/>
</dbReference>
<name>A0A6A7N6M6_9BURK</name>
<evidence type="ECO:0000256" key="3">
    <source>
        <dbReference type="ARBA" id="ARBA00029447"/>
    </source>
</evidence>
<dbReference type="CDD" id="cd06225">
    <property type="entry name" value="HAMP"/>
    <property type="match status" value="1"/>
</dbReference>
<dbReference type="SMART" id="SM00304">
    <property type="entry name" value="HAMP"/>
    <property type="match status" value="2"/>
</dbReference>
<dbReference type="Pfam" id="PF12729">
    <property type="entry name" value="4HB_MCP_1"/>
    <property type="match status" value="1"/>
</dbReference>
<dbReference type="InterPro" id="IPR003660">
    <property type="entry name" value="HAMP_dom"/>
</dbReference>
<evidence type="ECO:0000259" key="6">
    <source>
        <dbReference type="PROSITE" id="PS50111"/>
    </source>
</evidence>
<organism evidence="8 9">
    <name type="scientific">Rugamonas aquatica</name>
    <dbReference type="NCBI Taxonomy" id="2743357"/>
    <lineage>
        <taxon>Bacteria</taxon>
        <taxon>Pseudomonadati</taxon>
        <taxon>Pseudomonadota</taxon>
        <taxon>Betaproteobacteria</taxon>
        <taxon>Burkholderiales</taxon>
        <taxon>Oxalobacteraceae</taxon>
        <taxon>Telluria group</taxon>
        <taxon>Rugamonas</taxon>
    </lineage>
</organism>
<evidence type="ECO:0000313" key="9">
    <source>
        <dbReference type="Proteomes" id="UP000440498"/>
    </source>
</evidence>
<dbReference type="InterPro" id="IPR004089">
    <property type="entry name" value="MCPsignal_dom"/>
</dbReference>
<keyword evidence="9" id="KW-1185">Reference proteome</keyword>
<dbReference type="FunFam" id="1.10.287.950:FF:000001">
    <property type="entry name" value="Methyl-accepting chemotaxis sensory transducer"/>
    <property type="match status" value="1"/>
</dbReference>
<dbReference type="GO" id="GO:0006935">
    <property type="term" value="P:chemotaxis"/>
    <property type="evidence" value="ECO:0007669"/>
    <property type="project" value="InterPro"/>
</dbReference>
<feature type="domain" description="HAMP" evidence="7">
    <location>
        <begin position="211"/>
        <end position="263"/>
    </location>
</feature>
<comment type="caution">
    <text evidence="8">The sequence shown here is derived from an EMBL/GenBank/DDBJ whole genome shotgun (WGS) entry which is preliminary data.</text>
</comment>
<evidence type="ECO:0000256" key="1">
    <source>
        <dbReference type="ARBA" id="ARBA00004370"/>
    </source>
</evidence>
<dbReference type="PANTHER" id="PTHR43531:SF14">
    <property type="entry name" value="METHYL-ACCEPTING CHEMOTAXIS PROTEIN I-RELATED"/>
    <property type="match status" value="1"/>
</dbReference>
<accession>A0A6A7N6M6</accession>
<comment type="similarity">
    <text evidence="3">Belongs to the methyl-accepting chemotaxis (MCP) protein family.</text>
</comment>
<dbReference type="PROSITE" id="PS50885">
    <property type="entry name" value="HAMP"/>
    <property type="match status" value="1"/>
</dbReference>
<dbReference type="AlphaFoldDB" id="A0A6A7N6M6"/>
<keyword evidence="4" id="KW-0807">Transducer</keyword>
<feature type="transmembrane region" description="Helical" evidence="5">
    <location>
        <begin position="12"/>
        <end position="32"/>
    </location>
</feature>
<dbReference type="PRINTS" id="PR00260">
    <property type="entry name" value="CHEMTRNSDUCR"/>
</dbReference>
<dbReference type="Gene3D" id="1.10.287.950">
    <property type="entry name" value="Methyl-accepting chemotaxis protein"/>
    <property type="match status" value="1"/>
</dbReference>
<dbReference type="EMBL" id="WHUG01000009">
    <property type="protein sequence ID" value="MQA40686.1"/>
    <property type="molecule type" value="Genomic_DNA"/>
</dbReference>
<dbReference type="PANTHER" id="PTHR43531">
    <property type="entry name" value="PROTEIN ICFG"/>
    <property type="match status" value="1"/>
</dbReference>
<dbReference type="CDD" id="cd19411">
    <property type="entry name" value="MCP2201-like_sensor"/>
    <property type="match status" value="1"/>
</dbReference>
<dbReference type="GO" id="GO:0007165">
    <property type="term" value="P:signal transduction"/>
    <property type="evidence" value="ECO:0007669"/>
    <property type="project" value="UniProtKB-KW"/>
</dbReference>
<dbReference type="Proteomes" id="UP000440498">
    <property type="component" value="Unassembled WGS sequence"/>
</dbReference>
<dbReference type="RefSeq" id="WP_152839980.1">
    <property type="nucleotide sequence ID" value="NZ_WHUG01000009.1"/>
</dbReference>
<feature type="domain" description="Methyl-accepting transducer" evidence="6">
    <location>
        <begin position="268"/>
        <end position="497"/>
    </location>
</feature>
<protein>
    <submittedName>
        <fullName evidence="8">HAMP domain-containing protein</fullName>
    </submittedName>
</protein>
<evidence type="ECO:0000256" key="2">
    <source>
        <dbReference type="ARBA" id="ARBA00022481"/>
    </source>
</evidence>
<dbReference type="SUPFAM" id="SSF58104">
    <property type="entry name" value="Methyl-accepting chemotaxis protein (MCP) signaling domain"/>
    <property type="match status" value="1"/>
</dbReference>
<reference evidence="8 9" key="1">
    <citation type="submission" date="2019-10" db="EMBL/GenBank/DDBJ databases">
        <title>Two novel species isolated from a subtropical stream in China.</title>
        <authorList>
            <person name="Lu H."/>
        </authorList>
    </citation>
    <scope>NUCLEOTIDE SEQUENCE [LARGE SCALE GENOMIC DNA]</scope>
    <source>
        <strain evidence="8 9">FT29W</strain>
    </source>
</reference>
<dbReference type="InterPro" id="IPR024478">
    <property type="entry name" value="HlyB_4HB_MCP"/>
</dbReference>